<dbReference type="SUPFAM" id="SSF54913">
    <property type="entry name" value="GlnB-like"/>
    <property type="match status" value="1"/>
</dbReference>
<dbReference type="STRING" id="1354337.M983_0362"/>
<dbReference type="PANTHER" id="PTHR23419">
    <property type="entry name" value="DIVALENT CATION TOLERANCE CUTA-RELATED"/>
    <property type="match status" value="1"/>
</dbReference>
<dbReference type="InterPro" id="IPR015867">
    <property type="entry name" value="N-reg_PII/ATP_PRibTrfase_C"/>
</dbReference>
<dbReference type="PANTHER" id="PTHR23419:SF8">
    <property type="entry name" value="FI09726P"/>
    <property type="match status" value="1"/>
</dbReference>
<dbReference type="OrthoDB" id="37622at2"/>
<proteinExistence type="inferred from homology"/>
<accession>A0A198GKH8</accession>
<evidence type="ECO:0000313" key="3">
    <source>
        <dbReference type="Proteomes" id="UP000094023"/>
    </source>
</evidence>
<dbReference type="AlphaFoldDB" id="A0A198GKH8"/>
<evidence type="ECO:0000256" key="1">
    <source>
        <dbReference type="ARBA" id="ARBA00010169"/>
    </source>
</evidence>
<name>A0A198GKH8_9GAMM</name>
<dbReference type="Proteomes" id="UP000094023">
    <property type="component" value="Unassembled WGS sequence"/>
</dbReference>
<keyword evidence="3" id="KW-1185">Reference proteome</keyword>
<gene>
    <name evidence="2" type="ORF">M983_0362</name>
</gene>
<dbReference type="GO" id="GO:0005507">
    <property type="term" value="F:copper ion binding"/>
    <property type="evidence" value="ECO:0007669"/>
    <property type="project" value="TreeGrafter"/>
</dbReference>
<dbReference type="GO" id="GO:0010038">
    <property type="term" value="P:response to metal ion"/>
    <property type="evidence" value="ECO:0007669"/>
    <property type="project" value="InterPro"/>
</dbReference>
<sequence>MIVAYTTAPNESIAREIAHHLIKANLASCINLIPKVKSIYYWQDEIVEDSEVILMIKSGKSHQQLLINSIVKIHPYDIPEVIILPIEDGFKPYLDWLKNPISK</sequence>
<evidence type="ECO:0000313" key="2">
    <source>
        <dbReference type="EMBL" id="OAT37405.1"/>
    </source>
</evidence>
<comment type="similarity">
    <text evidence="1">Belongs to the CutA family.</text>
</comment>
<organism evidence="2 3">
    <name type="scientific">Proteus myxofaciens ATCC 19692</name>
    <dbReference type="NCBI Taxonomy" id="1354337"/>
    <lineage>
        <taxon>Bacteria</taxon>
        <taxon>Pseudomonadati</taxon>
        <taxon>Pseudomonadota</taxon>
        <taxon>Gammaproteobacteria</taxon>
        <taxon>Enterobacterales</taxon>
        <taxon>Morganellaceae</taxon>
        <taxon>Proteus</taxon>
    </lineage>
</organism>
<dbReference type="Pfam" id="PF03091">
    <property type="entry name" value="CutA1"/>
    <property type="match status" value="1"/>
</dbReference>
<dbReference type="Gene3D" id="3.30.70.120">
    <property type="match status" value="1"/>
</dbReference>
<dbReference type="InterPro" id="IPR011322">
    <property type="entry name" value="N-reg_PII-like_a/b"/>
</dbReference>
<protein>
    <submittedName>
        <fullName evidence="2">Periplasmic divalent cation tolerance protein</fullName>
    </submittedName>
</protein>
<reference evidence="2 3" key="1">
    <citation type="submission" date="2016-04" db="EMBL/GenBank/DDBJ databases">
        <title>ATOL: Assembling a taxonomically balanced genome-scale reconstruction of the evolutionary history of the Enterobacteriaceae.</title>
        <authorList>
            <person name="Plunkett G.III."/>
            <person name="Neeno-Eckwall E.C."/>
            <person name="Glasner J.D."/>
            <person name="Perna N.T."/>
        </authorList>
    </citation>
    <scope>NUCLEOTIDE SEQUENCE [LARGE SCALE GENOMIC DNA]</scope>
    <source>
        <strain evidence="2 3">ATCC 19692</strain>
    </source>
</reference>
<comment type="caution">
    <text evidence="2">The sequence shown here is derived from an EMBL/GenBank/DDBJ whole genome shotgun (WGS) entry which is preliminary data.</text>
</comment>
<dbReference type="EMBL" id="LXEN01000015">
    <property type="protein sequence ID" value="OAT37405.1"/>
    <property type="molecule type" value="Genomic_DNA"/>
</dbReference>
<dbReference type="InterPro" id="IPR004323">
    <property type="entry name" value="Ion_tolerance_CutA"/>
</dbReference>
<dbReference type="RefSeq" id="WP_066746130.1">
    <property type="nucleotide sequence ID" value="NZ_LXEN01000015.1"/>
</dbReference>